<evidence type="ECO:0000256" key="5">
    <source>
        <dbReference type="HAMAP-Rule" id="MF_00376"/>
    </source>
</evidence>
<dbReference type="eggNOG" id="COG0237">
    <property type="taxonomic scope" value="Bacteria"/>
</dbReference>
<accession>A0A060A368</accession>
<comment type="subcellular location">
    <subcellularLocation>
        <location evidence="5">Cytoplasm</location>
    </subcellularLocation>
</comment>
<comment type="pathway">
    <text evidence="5">Cofactor biosynthesis; coenzyme A biosynthesis; CoA from (R)-pantothenate: step 5/5.</text>
</comment>
<evidence type="ECO:0000256" key="4">
    <source>
        <dbReference type="ARBA" id="ARBA00022993"/>
    </source>
</evidence>
<evidence type="ECO:0000256" key="2">
    <source>
        <dbReference type="ARBA" id="ARBA00022741"/>
    </source>
</evidence>
<keyword evidence="2 5" id="KW-0547">Nucleotide-binding</keyword>
<dbReference type="PROSITE" id="PS51219">
    <property type="entry name" value="DPCK"/>
    <property type="match status" value="1"/>
</dbReference>
<dbReference type="Proteomes" id="UP000005522">
    <property type="component" value="Chromosome"/>
</dbReference>
<keyword evidence="3 5" id="KW-0067">ATP-binding</keyword>
<dbReference type="PANTHER" id="PTHR10695">
    <property type="entry name" value="DEPHOSPHO-COA KINASE-RELATED"/>
    <property type="match status" value="1"/>
</dbReference>
<dbReference type="Pfam" id="PF01121">
    <property type="entry name" value="CoaE"/>
    <property type="match status" value="1"/>
</dbReference>
<feature type="binding site" evidence="5">
    <location>
        <begin position="11"/>
        <end position="16"/>
    </location>
    <ligand>
        <name>ATP</name>
        <dbReference type="ChEBI" id="CHEBI:30616"/>
    </ligand>
</feature>
<evidence type="ECO:0000313" key="7">
    <source>
        <dbReference type="EMBL" id="AIA56552.1"/>
    </source>
</evidence>
<proteinExistence type="inferred from homology"/>
<comment type="similarity">
    <text evidence="1 5">Belongs to the CoaE family.</text>
</comment>
<reference evidence="7 8" key="1">
    <citation type="journal article" date="2009" name="J. Bacteriol.">
        <title>Draft genome sequence of the extremely acidophilic bacterium Acidithiobacillus caldus ATCC 51756 reveals metabolic versatility in the genus Acidithiobacillus.</title>
        <authorList>
            <person name="Valdes J."/>
            <person name="Quatrini R."/>
            <person name="Hallberg K."/>
            <person name="Dopson M."/>
            <person name="Valenzuela P.D."/>
            <person name="Holmes D.S."/>
        </authorList>
    </citation>
    <scope>NUCLEOTIDE SEQUENCE [LARGE SCALE GENOMIC DNA]</scope>
    <source>
        <strain evidence="8">ATCC 51756 / DSM 8584 / KU</strain>
    </source>
</reference>
<protein>
    <recommendedName>
        <fullName evidence="5 6">Dephospho-CoA kinase</fullName>
        <ecNumber evidence="5 6">2.7.1.24</ecNumber>
    </recommendedName>
    <alternativeName>
        <fullName evidence="5">Dephosphocoenzyme A kinase</fullName>
    </alternativeName>
</protein>
<dbReference type="CDD" id="cd02022">
    <property type="entry name" value="DPCK"/>
    <property type="match status" value="1"/>
</dbReference>
<dbReference type="GO" id="GO:0015937">
    <property type="term" value="P:coenzyme A biosynthetic process"/>
    <property type="evidence" value="ECO:0007669"/>
    <property type="project" value="UniProtKB-UniRule"/>
</dbReference>
<evidence type="ECO:0000313" key="8">
    <source>
        <dbReference type="Proteomes" id="UP000005522"/>
    </source>
</evidence>
<dbReference type="PANTHER" id="PTHR10695:SF46">
    <property type="entry name" value="BIFUNCTIONAL COENZYME A SYNTHASE-RELATED"/>
    <property type="match status" value="1"/>
</dbReference>
<dbReference type="GO" id="GO:0004140">
    <property type="term" value="F:dephospho-CoA kinase activity"/>
    <property type="evidence" value="ECO:0007669"/>
    <property type="project" value="UniProtKB-UniRule"/>
</dbReference>
<dbReference type="SUPFAM" id="SSF52540">
    <property type="entry name" value="P-loop containing nucleoside triphosphate hydrolases"/>
    <property type="match status" value="1"/>
</dbReference>
<dbReference type="GO" id="GO:0005737">
    <property type="term" value="C:cytoplasm"/>
    <property type="evidence" value="ECO:0007669"/>
    <property type="project" value="UniProtKB-SubCell"/>
</dbReference>
<evidence type="ECO:0000256" key="1">
    <source>
        <dbReference type="ARBA" id="ARBA00009018"/>
    </source>
</evidence>
<dbReference type="HOGENOM" id="CLU_057180_1_1_6"/>
<keyword evidence="5 7" id="KW-0808">Transferase</keyword>
<name>A0A060A368_ACICK</name>
<keyword evidence="5 7" id="KW-0418">Kinase</keyword>
<dbReference type="UniPathway" id="UPA00241">
    <property type="reaction ID" value="UER00356"/>
</dbReference>
<dbReference type="HAMAP" id="MF_00376">
    <property type="entry name" value="Dephospho_CoA_kinase"/>
    <property type="match status" value="1"/>
</dbReference>
<dbReference type="KEGG" id="acz:Acaty_c2714"/>
<comment type="catalytic activity">
    <reaction evidence="5">
        <text>3'-dephospho-CoA + ATP = ADP + CoA + H(+)</text>
        <dbReference type="Rhea" id="RHEA:18245"/>
        <dbReference type="ChEBI" id="CHEBI:15378"/>
        <dbReference type="ChEBI" id="CHEBI:30616"/>
        <dbReference type="ChEBI" id="CHEBI:57287"/>
        <dbReference type="ChEBI" id="CHEBI:57328"/>
        <dbReference type="ChEBI" id="CHEBI:456216"/>
        <dbReference type="EC" id="2.7.1.24"/>
    </reaction>
</comment>
<dbReference type="GO" id="GO:0005524">
    <property type="term" value="F:ATP binding"/>
    <property type="evidence" value="ECO:0007669"/>
    <property type="project" value="UniProtKB-UniRule"/>
</dbReference>
<keyword evidence="4 5" id="KW-0173">Coenzyme A biosynthesis</keyword>
<dbReference type="EMBL" id="CP005986">
    <property type="protein sequence ID" value="AIA56552.1"/>
    <property type="molecule type" value="Genomic_DNA"/>
</dbReference>
<dbReference type="Gene3D" id="3.40.50.300">
    <property type="entry name" value="P-loop containing nucleotide triphosphate hydrolases"/>
    <property type="match status" value="1"/>
</dbReference>
<evidence type="ECO:0000256" key="6">
    <source>
        <dbReference type="NCBIfam" id="TIGR00152"/>
    </source>
</evidence>
<keyword evidence="5" id="KW-0963">Cytoplasm</keyword>
<dbReference type="NCBIfam" id="TIGR00152">
    <property type="entry name" value="dephospho-CoA kinase"/>
    <property type="match status" value="1"/>
</dbReference>
<comment type="function">
    <text evidence="5">Catalyzes the phosphorylation of the 3'-hydroxyl group of dephosphocoenzyme A to form coenzyme A.</text>
</comment>
<organism evidence="7 8">
    <name type="scientific">Acidithiobacillus caldus (strain ATCC 51756 / DSM 8584 / KU)</name>
    <dbReference type="NCBI Taxonomy" id="637389"/>
    <lineage>
        <taxon>Bacteria</taxon>
        <taxon>Pseudomonadati</taxon>
        <taxon>Pseudomonadota</taxon>
        <taxon>Acidithiobacillia</taxon>
        <taxon>Acidithiobacillales</taxon>
        <taxon>Acidithiobacillaceae</taxon>
        <taxon>Acidithiobacillus</taxon>
    </lineage>
</organism>
<evidence type="ECO:0000256" key="3">
    <source>
        <dbReference type="ARBA" id="ARBA00022840"/>
    </source>
</evidence>
<dbReference type="AlphaFoldDB" id="A0A060A368"/>
<sequence length="200" mass="22451">MRRIGLTGGIACGKSTASRVLQRAGATLLDADEIARDLVAPGTDSWRRIRDRFGPTSLLPDGSLDRAWLRREVFSDATQRQWLEALLHPQIRAEFLRRTQALEQQGVAPAVIVWVIPLLLEGGYDTLVDGILVIDCSRDRQWQRLRERSHWTDAEIAAVLARQADPARRRAAAHWIIANDGSEAELSERVLAWWKGVQSA</sequence>
<gene>
    <name evidence="5" type="primary">coaE</name>
    <name evidence="7" type="ORF">Acaty_c2714</name>
</gene>
<dbReference type="EC" id="2.7.1.24" evidence="5 6"/>
<dbReference type="InterPro" id="IPR001977">
    <property type="entry name" value="Depp_CoAkinase"/>
</dbReference>
<dbReference type="InterPro" id="IPR027417">
    <property type="entry name" value="P-loop_NTPase"/>
</dbReference>